<evidence type="ECO:0000313" key="3">
    <source>
        <dbReference type="EMBL" id="CAG5095628.1"/>
    </source>
</evidence>
<feature type="transmembrane region" description="Helical" evidence="2">
    <location>
        <begin position="192"/>
        <end position="213"/>
    </location>
</feature>
<reference evidence="3 4" key="1">
    <citation type="submission" date="2021-04" db="EMBL/GenBank/DDBJ databases">
        <authorList>
            <person name="Bliznina A."/>
        </authorList>
    </citation>
    <scope>NUCLEOTIDE SEQUENCE [LARGE SCALE GENOMIC DNA]</scope>
</reference>
<dbReference type="EMBL" id="OU015569">
    <property type="protein sequence ID" value="CAG5095628.1"/>
    <property type="molecule type" value="Genomic_DNA"/>
</dbReference>
<dbReference type="Proteomes" id="UP001158576">
    <property type="component" value="Chromosome XSR"/>
</dbReference>
<organism evidence="3 4">
    <name type="scientific">Oikopleura dioica</name>
    <name type="common">Tunicate</name>
    <dbReference type="NCBI Taxonomy" id="34765"/>
    <lineage>
        <taxon>Eukaryota</taxon>
        <taxon>Metazoa</taxon>
        <taxon>Chordata</taxon>
        <taxon>Tunicata</taxon>
        <taxon>Appendicularia</taxon>
        <taxon>Copelata</taxon>
        <taxon>Oikopleuridae</taxon>
        <taxon>Oikopleura</taxon>
    </lineage>
</organism>
<keyword evidence="2" id="KW-0812">Transmembrane</keyword>
<gene>
    <name evidence="3" type="ORF">OKIOD_LOCUS5826</name>
</gene>
<evidence type="ECO:0000256" key="1">
    <source>
        <dbReference type="SAM" id="MobiDB-lite"/>
    </source>
</evidence>
<proteinExistence type="predicted"/>
<feature type="compositionally biased region" description="Polar residues" evidence="1">
    <location>
        <begin position="17"/>
        <end position="35"/>
    </location>
</feature>
<feature type="transmembrane region" description="Helical" evidence="2">
    <location>
        <begin position="234"/>
        <end position="254"/>
    </location>
</feature>
<feature type="transmembrane region" description="Helical" evidence="2">
    <location>
        <begin position="65"/>
        <end position="84"/>
    </location>
</feature>
<feature type="region of interest" description="Disordered" evidence="1">
    <location>
        <begin position="17"/>
        <end position="48"/>
    </location>
</feature>
<keyword evidence="2" id="KW-1133">Transmembrane helix</keyword>
<keyword evidence="4" id="KW-1185">Reference proteome</keyword>
<keyword evidence="2" id="KW-0472">Membrane</keyword>
<evidence type="ECO:0000256" key="2">
    <source>
        <dbReference type="SAM" id="Phobius"/>
    </source>
</evidence>
<feature type="compositionally biased region" description="Basic and acidic residues" evidence="1">
    <location>
        <begin position="36"/>
        <end position="48"/>
    </location>
</feature>
<protein>
    <submittedName>
        <fullName evidence="3">Oidioi.mRNA.OKI2018_I69.XSR.g14268.t1.cds</fullName>
    </submittedName>
</protein>
<evidence type="ECO:0000313" key="4">
    <source>
        <dbReference type="Proteomes" id="UP001158576"/>
    </source>
</evidence>
<name>A0ABN7SE97_OIKDI</name>
<feature type="transmembrane region" description="Helical" evidence="2">
    <location>
        <begin position="124"/>
        <end position="145"/>
    </location>
</feature>
<accession>A0ABN7SE97</accession>
<sequence>MVQERSRTTVRFNLTRPSAASVRSAQSAGSFLSRQPSDDDKDWNKARADPDTSEEISFFIHYWKIFLRVLFALTLSALTFGAAVTQQGTFSVLASHLVPAVGRAQSLFSELPAFTPELLGRYSFNLWLALILPNLYTFANCIYFCIFRQAQLIRKNDKSIDWFHILLPAGLELVFVAAQSIFAFFICPLMVRPLIIASGQLVTFVPLIFKIVAEFSEFRDLRWRRDKTLKIVKCSVCVLAFIAGAAAIIAAVFMSPNFMVYDLI</sequence>
<feature type="transmembrane region" description="Helical" evidence="2">
    <location>
        <begin position="165"/>
        <end position="186"/>
    </location>
</feature>